<evidence type="ECO:0000313" key="3">
    <source>
        <dbReference type="Proteomes" id="UP000235672"/>
    </source>
</evidence>
<reference evidence="2 3" key="1">
    <citation type="submission" date="2016-05" db="EMBL/GenBank/DDBJ databases">
        <title>A degradative enzymes factory behind the ericoid mycorrhizal symbiosis.</title>
        <authorList>
            <consortium name="DOE Joint Genome Institute"/>
            <person name="Martino E."/>
            <person name="Morin E."/>
            <person name="Grelet G."/>
            <person name="Kuo A."/>
            <person name="Kohler A."/>
            <person name="Daghino S."/>
            <person name="Barry K."/>
            <person name="Choi C."/>
            <person name="Cichocki N."/>
            <person name="Clum A."/>
            <person name="Copeland A."/>
            <person name="Hainaut M."/>
            <person name="Haridas S."/>
            <person name="Labutti K."/>
            <person name="Lindquist E."/>
            <person name="Lipzen A."/>
            <person name="Khouja H.-R."/>
            <person name="Murat C."/>
            <person name="Ohm R."/>
            <person name="Olson A."/>
            <person name="Spatafora J."/>
            <person name="Veneault-Fourrey C."/>
            <person name="Henrissat B."/>
            <person name="Grigoriev I."/>
            <person name="Martin F."/>
            <person name="Perotto S."/>
        </authorList>
    </citation>
    <scope>NUCLEOTIDE SEQUENCE [LARGE SCALE GENOMIC DNA]</scope>
    <source>
        <strain evidence="2 3">UAMH 7357</strain>
    </source>
</reference>
<name>A0A2J6Q348_9HELO</name>
<accession>A0A2J6Q348</accession>
<keyword evidence="1" id="KW-1133">Transmembrane helix</keyword>
<keyword evidence="1" id="KW-0472">Membrane</keyword>
<feature type="transmembrane region" description="Helical" evidence="1">
    <location>
        <begin position="36"/>
        <end position="61"/>
    </location>
</feature>
<gene>
    <name evidence="2" type="ORF">NA56DRAFT_172073</name>
</gene>
<protein>
    <submittedName>
        <fullName evidence="2">Uncharacterized protein</fullName>
    </submittedName>
</protein>
<organism evidence="2 3">
    <name type="scientific">Hyaloscypha hepaticicola</name>
    <dbReference type="NCBI Taxonomy" id="2082293"/>
    <lineage>
        <taxon>Eukaryota</taxon>
        <taxon>Fungi</taxon>
        <taxon>Dikarya</taxon>
        <taxon>Ascomycota</taxon>
        <taxon>Pezizomycotina</taxon>
        <taxon>Leotiomycetes</taxon>
        <taxon>Helotiales</taxon>
        <taxon>Hyaloscyphaceae</taxon>
        <taxon>Hyaloscypha</taxon>
    </lineage>
</organism>
<sequence length="119" mass="13494">MFEMIGLVGAAALRCQLAGCRGYCGVTRIGIRNTYLVLFLVCEIVSVFYVFFCLFVPLFNFCFSNSSFEVWVKGLKILERTWLSLSFHCQPSFLVLVRIYGLSEKVERDSGKIDGRLGL</sequence>
<dbReference type="EMBL" id="KZ613484">
    <property type="protein sequence ID" value="PMD20691.1"/>
    <property type="molecule type" value="Genomic_DNA"/>
</dbReference>
<proteinExistence type="predicted"/>
<evidence type="ECO:0000256" key="1">
    <source>
        <dbReference type="SAM" id="Phobius"/>
    </source>
</evidence>
<dbReference type="Proteomes" id="UP000235672">
    <property type="component" value="Unassembled WGS sequence"/>
</dbReference>
<keyword evidence="1" id="KW-0812">Transmembrane</keyword>
<dbReference type="AlphaFoldDB" id="A0A2J6Q348"/>
<keyword evidence="3" id="KW-1185">Reference proteome</keyword>
<evidence type="ECO:0000313" key="2">
    <source>
        <dbReference type="EMBL" id="PMD20691.1"/>
    </source>
</evidence>